<sequence>MMLPRCGVPDIDENGKSSMKWKYRYGPNFTFFSRKQNRPPSKYNLTYKFTSDASASTKIDNQTLSSVCARAFATWEAVSHFQFREVGEGEHTDIFIGFRRGAHGDGLPFDGPSNVLAHAFAPTDGRLHLDADENWGTGLESEEMDLESVVVHEVGHILGLRHNSDWTAVMFPTIGHGVVKRQLGSDDIAGVQALYA</sequence>
<keyword evidence="3" id="KW-0732">Signal</keyword>
<proteinExistence type="predicted"/>
<feature type="binding site" evidence="9">
    <location>
        <position position="133"/>
    </location>
    <ligand>
        <name>Ca(2+)</name>
        <dbReference type="ChEBI" id="CHEBI:29108"/>
        <label>3</label>
    </ligand>
</feature>
<evidence type="ECO:0000259" key="10">
    <source>
        <dbReference type="SMART" id="SM00235"/>
    </source>
</evidence>
<keyword evidence="12" id="KW-1185">Reference proteome</keyword>
<feature type="binding site" evidence="9">
    <location>
        <position position="118"/>
    </location>
    <ligand>
        <name>Zn(2+)</name>
        <dbReference type="ChEBI" id="CHEBI:29105"/>
        <label>1</label>
    </ligand>
</feature>
<evidence type="ECO:0000256" key="4">
    <source>
        <dbReference type="ARBA" id="ARBA00022801"/>
    </source>
</evidence>
<feature type="binding site" evidence="9">
    <location>
        <position position="103"/>
    </location>
    <ligand>
        <name>Zn(2+)</name>
        <dbReference type="ChEBI" id="CHEBI:29105"/>
        <label>1</label>
    </ligand>
</feature>
<feature type="binding site" evidence="9">
    <location>
        <position position="162"/>
    </location>
    <ligand>
        <name>Zn(2+)</name>
        <dbReference type="ChEBI" id="CHEBI:29105"/>
        <label>2</label>
        <note>catalytic</note>
    </ligand>
</feature>
<dbReference type="GO" id="GO:0031012">
    <property type="term" value="C:extracellular matrix"/>
    <property type="evidence" value="ECO:0007669"/>
    <property type="project" value="InterPro"/>
</dbReference>
<comment type="cofactor">
    <cofactor evidence="9">
        <name>Ca(2+)</name>
        <dbReference type="ChEBI" id="CHEBI:29108"/>
    </cofactor>
    <text evidence="9">Can bind about 5 Ca(2+) ions per subunit.</text>
</comment>
<dbReference type="AlphaFoldDB" id="A0AA41S0Z1"/>
<dbReference type="PRINTS" id="PR00138">
    <property type="entry name" value="MATRIXIN"/>
</dbReference>
<gene>
    <name evidence="11" type="ORF">MKW94_020484</name>
</gene>
<keyword evidence="1" id="KW-0645">Protease</keyword>
<reference evidence="11" key="1">
    <citation type="submission" date="2022-03" db="EMBL/GenBank/DDBJ databases">
        <title>A functionally conserved STORR gene fusion in Papaver species that diverged 16.8 million years ago.</title>
        <authorList>
            <person name="Catania T."/>
        </authorList>
    </citation>
    <scope>NUCLEOTIDE SEQUENCE</scope>
    <source>
        <strain evidence="11">S-191538</strain>
    </source>
</reference>
<feature type="binding site" evidence="9">
    <location>
        <position position="111"/>
    </location>
    <ligand>
        <name>Ca(2+)</name>
        <dbReference type="ChEBI" id="CHEBI:29108"/>
        <label>3</label>
    </ligand>
</feature>
<evidence type="ECO:0000256" key="8">
    <source>
        <dbReference type="PIRSR" id="PIRSR621190-1"/>
    </source>
</evidence>
<keyword evidence="9" id="KW-0106">Calcium</keyword>
<feature type="active site" evidence="8">
    <location>
        <position position="153"/>
    </location>
</feature>
<dbReference type="GO" id="GO:0004222">
    <property type="term" value="F:metalloendopeptidase activity"/>
    <property type="evidence" value="ECO:0007669"/>
    <property type="project" value="InterPro"/>
</dbReference>
<name>A0AA41S0Z1_PAPNU</name>
<feature type="binding site" evidence="9">
    <location>
        <position position="152"/>
    </location>
    <ligand>
        <name>Zn(2+)</name>
        <dbReference type="ChEBI" id="CHEBI:29105"/>
        <label>2</label>
        <note>catalytic</note>
    </ligand>
</feature>
<dbReference type="Proteomes" id="UP001177140">
    <property type="component" value="Unassembled WGS sequence"/>
</dbReference>
<feature type="binding site" evidence="9">
    <location>
        <position position="156"/>
    </location>
    <ligand>
        <name>Zn(2+)</name>
        <dbReference type="ChEBI" id="CHEBI:29105"/>
        <label>2</label>
        <note>catalytic</note>
    </ligand>
</feature>
<keyword evidence="5 9" id="KW-0862">Zinc</keyword>
<comment type="caution">
    <text evidence="11">The sequence shown here is derived from an EMBL/GenBank/DDBJ whole genome shotgun (WGS) entry which is preliminary data.</text>
</comment>
<dbReference type="PANTHER" id="PTHR10201">
    <property type="entry name" value="MATRIX METALLOPROTEINASE"/>
    <property type="match status" value="1"/>
</dbReference>
<evidence type="ECO:0000256" key="1">
    <source>
        <dbReference type="ARBA" id="ARBA00022670"/>
    </source>
</evidence>
<comment type="cofactor">
    <cofactor evidence="9">
        <name>Zn(2+)</name>
        <dbReference type="ChEBI" id="CHEBI:29105"/>
    </cofactor>
    <text evidence="9">Binds 2 Zn(2+) ions per subunit.</text>
</comment>
<dbReference type="InterPro" id="IPR024079">
    <property type="entry name" value="MetalloPept_cat_dom_sf"/>
</dbReference>
<keyword evidence="6" id="KW-0482">Metalloprotease</keyword>
<evidence type="ECO:0000313" key="12">
    <source>
        <dbReference type="Proteomes" id="UP001177140"/>
    </source>
</evidence>
<dbReference type="GO" id="GO:0006508">
    <property type="term" value="P:proteolysis"/>
    <property type="evidence" value="ECO:0007669"/>
    <property type="project" value="UniProtKB-KW"/>
</dbReference>
<evidence type="ECO:0000256" key="6">
    <source>
        <dbReference type="ARBA" id="ARBA00023049"/>
    </source>
</evidence>
<dbReference type="InterPro" id="IPR021158">
    <property type="entry name" value="Pept_M10A_Zn_BS"/>
</dbReference>
<feature type="binding site" evidence="9">
    <location>
        <position position="133"/>
    </location>
    <ligand>
        <name>Ca(2+)</name>
        <dbReference type="ChEBI" id="CHEBI:29108"/>
        <label>1</label>
    </ligand>
</feature>
<feature type="binding site" evidence="9">
    <location>
        <position position="170"/>
    </location>
    <ligand>
        <name>Zn(2+)</name>
        <dbReference type="ChEBI" id="CHEBI:29105"/>
        <label>2</label>
        <note>catalytic</note>
    </ligand>
</feature>
<accession>A0AA41S0Z1</accession>
<dbReference type="InterPro" id="IPR006026">
    <property type="entry name" value="Peptidase_Metallo"/>
</dbReference>
<evidence type="ECO:0000256" key="5">
    <source>
        <dbReference type="ARBA" id="ARBA00022833"/>
    </source>
</evidence>
<dbReference type="PROSITE" id="PS00546">
    <property type="entry name" value="CYSTEINE_SWITCH"/>
    <property type="match status" value="1"/>
</dbReference>
<dbReference type="CDD" id="cd04278">
    <property type="entry name" value="ZnMc_MMP"/>
    <property type="match status" value="1"/>
</dbReference>
<organism evidence="11 12">
    <name type="scientific">Papaver nudicaule</name>
    <name type="common">Iceland poppy</name>
    <dbReference type="NCBI Taxonomy" id="74823"/>
    <lineage>
        <taxon>Eukaryota</taxon>
        <taxon>Viridiplantae</taxon>
        <taxon>Streptophyta</taxon>
        <taxon>Embryophyta</taxon>
        <taxon>Tracheophyta</taxon>
        <taxon>Spermatophyta</taxon>
        <taxon>Magnoliopsida</taxon>
        <taxon>Ranunculales</taxon>
        <taxon>Papaveraceae</taxon>
        <taxon>Papaveroideae</taxon>
        <taxon>Papaver</taxon>
    </lineage>
</organism>
<evidence type="ECO:0000313" key="11">
    <source>
        <dbReference type="EMBL" id="MCL7030772.1"/>
    </source>
</evidence>
<feature type="binding site" evidence="9">
    <location>
        <position position="105"/>
    </location>
    <ligand>
        <name>Zn(2+)</name>
        <dbReference type="ChEBI" id="CHEBI:29105"/>
        <label>1</label>
    </ligand>
</feature>
<dbReference type="EMBL" id="JAJJMA010105187">
    <property type="protein sequence ID" value="MCL7030772.1"/>
    <property type="molecule type" value="Genomic_DNA"/>
</dbReference>
<dbReference type="InterPro" id="IPR021190">
    <property type="entry name" value="Pept_M10A"/>
</dbReference>
<keyword evidence="7" id="KW-0865">Zymogen</keyword>
<dbReference type="InterPro" id="IPR001818">
    <property type="entry name" value="Pept_M10_metallopeptidase"/>
</dbReference>
<evidence type="ECO:0000256" key="9">
    <source>
        <dbReference type="PIRSR" id="PIRSR621190-2"/>
    </source>
</evidence>
<feature type="binding site" evidence="9">
    <location>
        <position position="113"/>
    </location>
    <ligand>
        <name>Ca(2+)</name>
        <dbReference type="ChEBI" id="CHEBI:29108"/>
        <label>3</label>
    </ligand>
</feature>
<dbReference type="PANTHER" id="PTHR10201:SF268">
    <property type="entry name" value="PEPTIDASE METALLOPEPTIDASE DOMAIN-CONTAINING PROTEIN"/>
    <property type="match status" value="1"/>
</dbReference>
<dbReference type="GO" id="GO:0030198">
    <property type="term" value="P:extracellular matrix organization"/>
    <property type="evidence" value="ECO:0007669"/>
    <property type="project" value="TreeGrafter"/>
</dbReference>
<dbReference type="SUPFAM" id="SSF55486">
    <property type="entry name" value="Metalloproteases ('zincins'), catalytic domain"/>
    <property type="match status" value="1"/>
</dbReference>
<dbReference type="Pfam" id="PF00413">
    <property type="entry name" value="Peptidase_M10"/>
    <property type="match status" value="1"/>
</dbReference>
<evidence type="ECO:0000256" key="2">
    <source>
        <dbReference type="ARBA" id="ARBA00022723"/>
    </source>
</evidence>
<feature type="binding site" description="in inhibited form" evidence="9">
    <location>
        <position position="6"/>
    </location>
    <ligand>
        <name>Zn(2+)</name>
        <dbReference type="ChEBI" id="CHEBI:29105"/>
        <label>2</label>
        <note>catalytic</note>
    </ligand>
</feature>
<protein>
    <recommendedName>
        <fullName evidence="10">Peptidase metallopeptidase domain-containing protein</fullName>
    </recommendedName>
</protein>
<dbReference type="GO" id="GO:0030574">
    <property type="term" value="P:collagen catabolic process"/>
    <property type="evidence" value="ECO:0007669"/>
    <property type="project" value="TreeGrafter"/>
</dbReference>
<dbReference type="Gene3D" id="3.40.390.10">
    <property type="entry name" value="Collagenase (Catalytic Domain)"/>
    <property type="match status" value="1"/>
</dbReference>
<dbReference type="SMART" id="SM00235">
    <property type="entry name" value="ZnMc"/>
    <property type="match status" value="1"/>
</dbReference>
<feature type="binding site" evidence="9">
    <location>
        <position position="130"/>
    </location>
    <ligand>
        <name>Ca(2+)</name>
        <dbReference type="ChEBI" id="CHEBI:29108"/>
        <label>3</label>
    </ligand>
</feature>
<feature type="binding site" evidence="9">
    <location>
        <position position="128"/>
    </location>
    <ligand>
        <name>Zn(2+)</name>
        <dbReference type="ChEBI" id="CHEBI:29105"/>
        <label>1</label>
    </ligand>
</feature>
<feature type="binding site" evidence="9">
    <location>
        <position position="110"/>
    </location>
    <ligand>
        <name>Ca(2+)</name>
        <dbReference type="ChEBI" id="CHEBI:29108"/>
        <label>3</label>
    </ligand>
</feature>
<dbReference type="InterPro" id="IPR033739">
    <property type="entry name" value="M10A_MMP"/>
</dbReference>
<keyword evidence="4" id="KW-0378">Hydrolase</keyword>
<evidence type="ECO:0000256" key="7">
    <source>
        <dbReference type="ARBA" id="ARBA00023145"/>
    </source>
</evidence>
<dbReference type="GO" id="GO:0008270">
    <property type="term" value="F:zinc ion binding"/>
    <property type="evidence" value="ECO:0007669"/>
    <property type="project" value="InterPro"/>
</dbReference>
<evidence type="ECO:0000256" key="3">
    <source>
        <dbReference type="ARBA" id="ARBA00022729"/>
    </source>
</evidence>
<feature type="domain" description="Peptidase metallopeptidase" evidence="10">
    <location>
        <begin position="35"/>
        <end position="196"/>
    </location>
</feature>
<feature type="binding site" evidence="9">
    <location>
        <position position="93"/>
    </location>
    <ligand>
        <name>Ca(2+)</name>
        <dbReference type="ChEBI" id="CHEBI:29108"/>
        <label>2</label>
    </ligand>
</feature>
<keyword evidence="2 9" id="KW-0479">Metal-binding</keyword>